<evidence type="ECO:0000313" key="2">
    <source>
        <dbReference type="EMBL" id="AZJ35310.1"/>
    </source>
</evidence>
<dbReference type="RefSeq" id="WP_125067090.1">
    <property type="nucleotide sequence ID" value="NZ_CP032548.1"/>
</dbReference>
<dbReference type="KEGG" id="tsig:D6T69_07160"/>
<sequence>MKEIIEHNKIKLSFSDKLRYYRLPLFFLVLTIVCFTNGFTKYSFDDFNTLERISLTSLLFTLISFYFFFLNLTVKIHDFPFNKEKLINRIENLIASNLDWELLEKSNNHFIIKTKESLETLGATRNLIISPNTGNRIYIGLKDNQFFVKSIFNLSDKNLLVLNNGESKRNEKTIIDLIKLSSEE</sequence>
<reference evidence="2 3" key="1">
    <citation type="submission" date="2018-09" db="EMBL/GenBank/DDBJ databases">
        <title>Insights into the microbiota of Asian seabass (Lates calcarifer) with tenacibaculosis symptoms and description of sp. nov. Tenacibaculum singaporense.</title>
        <authorList>
            <person name="Miyake S."/>
            <person name="Soh M."/>
            <person name="Azman M.N."/>
            <person name="Ngoh S.Y."/>
            <person name="Orban L."/>
        </authorList>
    </citation>
    <scope>NUCLEOTIDE SEQUENCE [LARGE SCALE GENOMIC DNA]</scope>
    <source>
        <strain evidence="2 3">DSM 106434</strain>
    </source>
</reference>
<keyword evidence="1" id="KW-0472">Membrane</keyword>
<gene>
    <name evidence="2" type="ORF">D6T69_07160</name>
</gene>
<name>A0A3S8R6A1_9FLAO</name>
<organism evidence="2 3">
    <name type="scientific">Tenacibaculum singaporense</name>
    <dbReference type="NCBI Taxonomy" id="2358479"/>
    <lineage>
        <taxon>Bacteria</taxon>
        <taxon>Pseudomonadati</taxon>
        <taxon>Bacteroidota</taxon>
        <taxon>Flavobacteriia</taxon>
        <taxon>Flavobacteriales</taxon>
        <taxon>Flavobacteriaceae</taxon>
        <taxon>Tenacibaculum</taxon>
    </lineage>
</organism>
<keyword evidence="3" id="KW-1185">Reference proteome</keyword>
<dbReference type="EMBL" id="CP032548">
    <property type="protein sequence ID" value="AZJ35310.1"/>
    <property type="molecule type" value="Genomic_DNA"/>
</dbReference>
<accession>A0A3S8R6A1</accession>
<dbReference type="AlphaFoldDB" id="A0A3S8R6A1"/>
<feature type="transmembrane region" description="Helical" evidence="1">
    <location>
        <begin position="52"/>
        <end position="74"/>
    </location>
</feature>
<dbReference type="Proteomes" id="UP000274593">
    <property type="component" value="Chromosome"/>
</dbReference>
<evidence type="ECO:0000256" key="1">
    <source>
        <dbReference type="SAM" id="Phobius"/>
    </source>
</evidence>
<keyword evidence="1" id="KW-0812">Transmembrane</keyword>
<evidence type="ECO:0000313" key="3">
    <source>
        <dbReference type="Proteomes" id="UP000274593"/>
    </source>
</evidence>
<proteinExistence type="predicted"/>
<protein>
    <submittedName>
        <fullName evidence="2">Uncharacterized protein</fullName>
    </submittedName>
</protein>
<feature type="transmembrane region" description="Helical" evidence="1">
    <location>
        <begin position="20"/>
        <end position="40"/>
    </location>
</feature>
<keyword evidence="1" id="KW-1133">Transmembrane helix</keyword>